<comment type="caution">
    <text evidence="2">The sequence shown here is derived from an EMBL/GenBank/DDBJ whole genome shotgun (WGS) entry which is preliminary data.</text>
</comment>
<name>A0ABT7KNI0_9HYPH</name>
<keyword evidence="3" id="KW-1185">Reference proteome</keyword>
<evidence type="ECO:0000313" key="2">
    <source>
        <dbReference type="EMBL" id="MDL2409976.1"/>
    </source>
</evidence>
<evidence type="ECO:0000313" key="3">
    <source>
        <dbReference type="Proteomes" id="UP001172630"/>
    </source>
</evidence>
<sequence>PIGKDVGSPKNDRPDIIEPIEEPSDDDPEPTLLQWATPALIPDKRSVIWKMAYAKEVLFGMKACRTKAFSLVGVE</sequence>
<feature type="compositionally biased region" description="Acidic residues" evidence="1">
    <location>
        <begin position="18"/>
        <end position="29"/>
    </location>
</feature>
<protein>
    <submittedName>
        <fullName evidence="2">Uncharacterized protein</fullName>
    </submittedName>
</protein>
<gene>
    <name evidence="2" type="ORF">PY650_31040</name>
</gene>
<accession>A0ABT7KNI0</accession>
<evidence type="ECO:0000256" key="1">
    <source>
        <dbReference type="SAM" id="MobiDB-lite"/>
    </source>
</evidence>
<proteinExistence type="predicted"/>
<organism evidence="2 3">
    <name type="scientific">Rhizobium calliandrae</name>
    <dbReference type="NCBI Taxonomy" id="1312182"/>
    <lineage>
        <taxon>Bacteria</taxon>
        <taxon>Pseudomonadati</taxon>
        <taxon>Pseudomonadota</taxon>
        <taxon>Alphaproteobacteria</taxon>
        <taxon>Hyphomicrobiales</taxon>
        <taxon>Rhizobiaceae</taxon>
        <taxon>Rhizobium/Agrobacterium group</taxon>
        <taxon>Rhizobium</taxon>
    </lineage>
</organism>
<feature type="region of interest" description="Disordered" evidence="1">
    <location>
        <begin position="1"/>
        <end position="32"/>
    </location>
</feature>
<dbReference type="EMBL" id="JARFYN010000064">
    <property type="protein sequence ID" value="MDL2409976.1"/>
    <property type="molecule type" value="Genomic_DNA"/>
</dbReference>
<dbReference type="Proteomes" id="UP001172630">
    <property type="component" value="Unassembled WGS sequence"/>
</dbReference>
<feature type="non-terminal residue" evidence="2">
    <location>
        <position position="1"/>
    </location>
</feature>
<reference evidence="2" key="1">
    <citation type="submission" date="2023-06" db="EMBL/GenBank/DDBJ databases">
        <title>Phylogenetic Diversity of Rhizobium strains.</title>
        <authorList>
            <person name="Moura F.T."/>
            <person name="Helene L.C.F."/>
            <person name="Hungria M."/>
        </authorList>
    </citation>
    <scope>NUCLEOTIDE SEQUENCE</scope>
    <source>
        <strain evidence="2">CCGE524</strain>
    </source>
</reference>